<sequence>VRHELHVRTEVRSFVHKEEVRTEAVDQEDLLERAVLAQNVKDQQLMIVDLQRRLLSVEQVTKKLCIGPSDVDHLDKVMSFT</sequence>
<gene>
    <name evidence="1" type="ORF">Tci_847252</name>
</gene>
<reference evidence="1" key="1">
    <citation type="journal article" date="2019" name="Sci. Rep.">
        <title>Draft genome of Tanacetum cinerariifolium, the natural source of mosquito coil.</title>
        <authorList>
            <person name="Yamashiro T."/>
            <person name="Shiraishi A."/>
            <person name="Satake H."/>
            <person name="Nakayama K."/>
        </authorList>
    </citation>
    <scope>NUCLEOTIDE SEQUENCE</scope>
</reference>
<name>A0A699QPM8_TANCI</name>
<organism evidence="1">
    <name type="scientific">Tanacetum cinerariifolium</name>
    <name type="common">Dalmatian daisy</name>
    <name type="synonym">Chrysanthemum cinerariifolium</name>
    <dbReference type="NCBI Taxonomy" id="118510"/>
    <lineage>
        <taxon>Eukaryota</taxon>
        <taxon>Viridiplantae</taxon>
        <taxon>Streptophyta</taxon>
        <taxon>Embryophyta</taxon>
        <taxon>Tracheophyta</taxon>
        <taxon>Spermatophyta</taxon>
        <taxon>Magnoliopsida</taxon>
        <taxon>eudicotyledons</taxon>
        <taxon>Gunneridae</taxon>
        <taxon>Pentapetalae</taxon>
        <taxon>asterids</taxon>
        <taxon>campanulids</taxon>
        <taxon>Asterales</taxon>
        <taxon>Asteraceae</taxon>
        <taxon>Asteroideae</taxon>
        <taxon>Anthemideae</taxon>
        <taxon>Anthemidinae</taxon>
        <taxon>Tanacetum</taxon>
    </lineage>
</organism>
<dbReference type="AlphaFoldDB" id="A0A699QPM8"/>
<dbReference type="EMBL" id="BKCJ011051004">
    <property type="protein sequence ID" value="GFC75282.1"/>
    <property type="molecule type" value="Genomic_DNA"/>
</dbReference>
<feature type="non-terminal residue" evidence="1">
    <location>
        <position position="1"/>
    </location>
</feature>
<protein>
    <submittedName>
        <fullName evidence="1">Uncharacterized protein</fullName>
    </submittedName>
</protein>
<evidence type="ECO:0000313" key="1">
    <source>
        <dbReference type="EMBL" id="GFC75282.1"/>
    </source>
</evidence>
<accession>A0A699QPM8</accession>
<proteinExistence type="predicted"/>
<comment type="caution">
    <text evidence="1">The sequence shown here is derived from an EMBL/GenBank/DDBJ whole genome shotgun (WGS) entry which is preliminary data.</text>
</comment>